<evidence type="ECO:0000256" key="4">
    <source>
        <dbReference type="ARBA" id="ARBA00023002"/>
    </source>
</evidence>
<dbReference type="RefSeq" id="WP_009449742.1">
    <property type="nucleotide sequence ID" value="NZ_AMSI01000003.1"/>
</dbReference>
<dbReference type="InterPro" id="IPR020843">
    <property type="entry name" value="ER"/>
</dbReference>
<dbReference type="InterPro" id="IPR011032">
    <property type="entry name" value="GroES-like_sf"/>
</dbReference>
<dbReference type="PANTHER" id="PTHR43880:SF12">
    <property type="entry name" value="ALCOHOL DEHYDROGENASE CLASS-3"/>
    <property type="match status" value="1"/>
</dbReference>
<gene>
    <name evidence="8" type="ORF">NA8A_05903</name>
</gene>
<dbReference type="SUPFAM" id="SSF51735">
    <property type="entry name" value="NAD(P)-binding Rossmann-fold domains"/>
    <property type="match status" value="1"/>
</dbReference>
<dbReference type="SUPFAM" id="SSF50129">
    <property type="entry name" value="GroES-like"/>
    <property type="match status" value="2"/>
</dbReference>
<keyword evidence="9" id="KW-1185">Reference proteome</keyword>
<dbReference type="GO" id="GO:0008270">
    <property type="term" value="F:zinc ion binding"/>
    <property type="evidence" value="ECO:0007669"/>
    <property type="project" value="InterPro"/>
</dbReference>
<reference evidence="8 9" key="1">
    <citation type="journal article" date="2012" name="J. Bacteriol.">
        <title>Genome Sequence of Nitratireductor indicus Type Strain C115.</title>
        <authorList>
            <person name="Lai Q."/>
            <person name="Li G."/>
            <person name="Yu Z."/>
            <person name="Shao Z."/>
        </authorList>
    </citation>
    <scope>NUCLEOTIDE SEQUENCE [LARGE SCALE GENOMIC DNA]</scope>
    <source>
        <strain evidence="8 9">C115</strain>
    </source>
</reference>
<dbReference type="PROSITE" id="PS00059">
    <property type="entry name" value="ADH_ZINC"/>
    <property type="match status" value="1"/>
</dbReference>
<dbReference type="InterPro" id="IPR013154">
    <property type="entry name" value="ADH-like_N"/>
</dbReference>
<dbReference type="Pfam" id="PF00107">
    <property type="entry name" value="ADH_zinc_N"/>
    <property type="match status" value="1"/>
</dbReference>
<dbReference type="InterPro" id="IPR036291">
    <property type="entry name" value="NAD(P)-bd_dom_sf"/>
</dbReference>
<keyword evidence="4" id="KW-0560">Oxidoreductase</keyword>
<evidence type="ECO:0000256" key="3">
    <source>
        <dbReference type="ARBA" id="ARBA00022833"/>
    </source>
</evidence>
<dbReference type="InterPro" id="IPR002328">
    <property type="entry name" value="ADH_Zn_CS"/>
</dbReference>
<evidence type="ECO:0000256" key="2">
    <source>
        <dbReference type="ARBA" id="ARBA00022723"/>
    </source>
</evidence>
<feature type="domain" description="Enoyl reductase (ER)" evidence="7">
    <location>
        <begin position="12"/>
        <end position="359"/>
    </location>
</feature>
<comment type="cofactor">
    <cofactor evidence="1 6">
        <name>Zn(2+)</name>
        <dbReference type="ChEBI" id="CHEBI:29105"/>
    </cofactor>
</comment>
<evidence type="ECO:0000256" key="5">
    <source>
        <dbReference type="ARBA" id="ARBA00023027"/>
    </source>
</evidence>
<dbReference type="PATRIC" id="fig|1231190.3.peg.1241"/>
<evidence type="ECO:0000259" key="7">
    <source>
        <dbReference type="SMART" id="SM00829"/>
    </source>
</evidence>
<dbReference type="Proteomes" id="UP000007374">
    <property type="component" value="Unassembled WGS sequence"/>
</dbReference>
<keyword evidence="5" id="KW-0520">NAD</keyword>
<dbReference type="GO" id="GO:0005829">
    <property type="term" value="C:cytosol"/>
    <property type="evidence" value="ECO:0007669"/>
    <property type="project" value="TreeGrafter"/>
</dbReference>
<keyword evidence="2 6" id="KW-0479">Metal-binding</keyword>
<dbReference type="FunFam" id="3.40.50.720:FF:000003">
    <property type="entry name" value="S-(hydroxymethyl)glutathione dehydrogenase"/>
    <property type="match status" value="1"/>
</dbReference>
<evidence type="ECO:0000313" key="8">
    <source>
        <dbReference type="EMBL" id="EKF43542.1"/>
    </source>
</evidence>
<proteinExistence type="inferred from homology"/>
<dbReference type="Pfam" id="PF08240">
    <property type="entry name" value="ADH_N"/>
    <property type="match status" value="1"/>
</dbReference>
<dbReference type="Gene3D" id="3.40.50.720">
    <property type="entry name" value="NAD(P)-binding Rossmann-like Domain"/>
    <property type="match status" value="1"/>
</dbReference>
<evidence type="ECO:0000313" key="9">
    <source>
        <dbReference type="Proteomes" id="UP000007374"/>
    </source>
</evidence>
<dbReference type="PANTHER" id="PTHR43880">
    <property type="entry name" value="ALCOHOL DEHYDROGENASE"/>
    <property type="match status" value="1"/>
</dbReference>
<keyword evidence="3 6" id="KW-0862">Zinc</keyword>
<comment type="similarity">
    <text evidence="6">Belongs to the zinc-containing alcohol dehydrogenase family.</text>
</comment>
<dbReference type="eggNOG" id="COG1062">
    <property type="taxonomic scope" value="Bacteria"/>
</dbReference>
<accession>K2PR80</accession>
<name>K2PR80_9HYPH</name>
<protein>
    <submittedName>
        <fullName evidence="8">Formaldehyde dehydrogenase</fullName>
    </submittedName>
</protein>
<dbReference type="GO" id="GO:0051903">
    <property type="term" value="F:S-(hydroxymethyl)glutathione dehydrogenase [NAD(P)+] activity"/>
    <property type="evidence" value="ECO:0007669"/>
    <property type="project" value="TreeGrafter"/>
</dbReference>
<dbReference type="GO" id="GO:0046294">
    <property type="term" value="P:formaldehyde catabolic process"/>
    <property type="evidence" value="ECO:0007669"/>
    <property type="project" value="TreeGrafter"/>
</dbReference>
<dbReference type="SMART" id="SM00829">
    <property type="entry name" value="PKS_ER"/>
    <property type="match status" value="1"/>
</dbReference>
<dbReference type="AlphaFoldDB" id="K2PR80"/>
<evidence type="ECO:0000256" key="6">
    <source>
        <dbReference type="RuleBase" id="RU361277"/>
    </source>
</evidence>
<comment type="caution">
    <text evidence="8">The sequence shown here is derived from an EMBL/GenBank/DDBJ whole genome shotgun (WGS) entry which is preliminary data.</text>
</comment>
<evidence type="ECO:0000256" key="1">
    <source>
        <dbReference type="ARBA" id="ARBA00001947"/>
    </source>
</evidence>
<dbReference type="InterPro" id="IPR013149">
    <property type="entry name" value="ADH-like_C"/>
</dbReference>
<organism evidence="8 9">
    <name type="scientific">Nitratireductor indicus C115</name>
    <dbReference type="NCBI Taxonomy" id="1231190"/>
    <lineage>
        <taxon>Bacteria</taxon>
        <taxon>Pseudomonadati</taxon>
        <taxon>Pseudomonadota</taxon>
        <taxon>Alphaproteobacteria</taxon>
        <taxon>Hyphomicrobiales</taxon>
        <taxon>Phyllobacteriaceae</taxon>
        <taxon>Nitratireductor</taxon>
    </lineage>
</organism>
<dbReference type="STRING" id="721133.SAMN05216176_101122"/>
<sequence>MKIKAALCREFGRALTIETVELASPSHREVMVDIRACAIGQADLSHTDGAWDGRLPAIYGHEAAGVVSATGPGVQSAGLGDHVIVTPIRACGHCHYCVRHSPVLCEEVFALDQESPLKLNDGTVCGQGLKTGAFAEKVLVHESQIERIPQDMPFDAAALLAGCVITGFGAVANTARVAPGHAVAVVGCGGVGLNSIQGAALAGASPVIAIDPFEEKRLAAEAFGATHCFSPAEPKHIRETIRLTAGRGVDFVFVTAGTPQALEDAPRYISRNGAIIIVGMPPKGSSIAYDPVRLAAMNQKIIGSRLGEARITHDIPLLIEHHRKGRLKLDELITARYRLEDINEAMAAANSGKALRNVILFD</sequence>
<dbReference type="EMBL" id="AMSI01000003">
    <property type="protein sequence ID" value="EKF43542.1"/>
    <property type="molecule type" value="Genomic_DNA"/>
</dbReference>
<dbReference type="Gene3D" id="3.90.180.10">
    <property type="entry name" value="Medium-chain alcohol dehydrogenases, catalytic domain"/>
    <property type="match status" value="1"/>
</dbReference>